<protein>
    <submittedName>
        <fullName evidence="1">Uncharacterized protein</fullName>
    </submittedName>
</protein>
<name>A0A0V1MVX4_9BILA</name>
<proteinExistence type="predicted"/>
<sequence>MKVIFTLGFQLQYTSHDCSVSDTLVHYNFLKCCSILVIILIARWHLTAVDGKAILLLSYVCHFERAAPACSGKVRRRGNDYPSLCCSFRMDERCLVYWSIKI</sequence>
<organism evidence="1 2">
    <name type="scientific">Trichinella papuae</name>
    <dbReference type="NCBI Taxonomy" id="268474"/>
    <lineage>
        <taxon>Eukaryota</taxon>
        <taxon>Metazoa</taxon>
        <taxon>Ecdysozoa</taxon>
        <taxon>Nematoda</taxon>
        <taxon>Enoplea</taxon>
        <taxon>Dorylaimia</taxon>
        <taxon>Trichinellida</taxon>
        <taxon>Trichinellidae</taxon>
        <taxon>Trichinella</taxon>
    </lineage>
</organism>
<dbReference type="Proteomes" id="UP000054843">
    <property type="component" value="Unassembled WGS sequence"/>
</dbReference>
<gene>
    <name evidence="1" type="ORF">T10_8173</name>
</gene>
<reference evidence="1 2" key="1">
    <citation type="submission" date="2015-01" db="EMBL/GenBank/DDBJ databases">
        <title>Evolution of Trichinella species and genotypes.</title>
        <authorList>
            <person name="Korhonen P.K."/>
            <person name="Edoardo P."/>
            <person name="Giuseppe L.R."/>
            <person name="Gasser R.B."/>
        </authorList>
    </citation>
    <scope>NUCLEOTIDE SEQUENCE [LARGE SCALE GENOMIC DNA]</scope>
    <source>
        <strain evidence="1">ISS1980</strain>
    </source>
</reference>
<accession>A0A0V1MVX4</accession>
<evidence type="ECO:0000313" key="1">
    <source>
        <dbReference type="EMBL" id="KRZ75942.1"/>
    </source>
</evidence>
<comment type="caution">
    <text evidence="1">The sequence shown here is derived from an EMBL/GenBank/DDBJ whole genome shotgun (WGS) entry which is preliminary data.</text>
</comment>
<dbReference type="EMBL" id="JYDO01000033">
    <property type="protein sequence ID" value="KRZ75942.1"/>
    <property type="molecule type" value="Genomic_DNA"/>
</dbReference>
<evidence type="ECO:0000313" key="2">
    <source>
        <dbReference type="Proteomes" id="UP000054843"/>
    </source>
</evidence>
<keyword evidence="2" id="KW-1185">Reference proteome</keyword>
<dbReference type="AlphaFoldDB" id="A0A0V1MVX4"/>